<reference evidence="1 2" key="1">
    <citation type="submission" date="2016-03" db="EMBL/GenBank/DDBJ databases">
        <title>Acetic acid bacteria sequencing.</title>
        <authorList>
            <person name="Brandt J."/>
            <person name="Jakob F."/>
            <person name="Vogel R.F."/>
        </authorList>
    </citation>
    <scope>NUCLEOTIDE SEQUENCE [LARGE SCALE GENOMIC DNA]</scope>
    <source>
        <strain evidence="1 2">NBRC 101099</strain>
    </source>
</reference>
<dbReference type="AlphaFoldDB" id="A0A1U9KLQ5"/>
<dbReference type="RefSeq" id="WP_245824982.1">
    <property type="nucleotide sequence ID" value="NZ_BJXS01000014.1"/>
</dbReference>
<protein>
    <submittedName>
        <fullName evidence="1">Uncharacterized protein</fullName>
    </submittedName>
</protein>
<dbReference type="KEGG" id="nch:A0U93_00400"/>
<gene>
    <name evidence="1" type="ORF">A0U93_00400</name>
</gene>
<dbReference type="Proteomes" id="UP000188604">
    <property type="component" value="Chromosome"/>
</dbReference>
<evidence type="ECO:0000313" key="1">
    <source>
        <dbReference type="EMBL" id="AQS86660.1"/>
    </source>
</evidence>
<keyword evidence="2" id="KW-1185">Reference proteome</keyword>
<name>A0A1U9KLQ5_9PROT</name>
<proteinExistence type="predicted"/>
<accession>A0A1U9KLQ5</accession>
<organism evidence="1 2">
    <name type="scientific">Neoasaia chiangmaiensis</name>
    <dbReference type="NCBI Taxonomy" id="320497"/>
    <lineage>
        <taxon>Bacteria</taxon>
        <taxon>Pseudomonadati</taxon>
        <taxon>Pseudomonadota</taxon>
        <taxon>Alphaproteobacteria</taxon>
        <taxon>Acetobacterales</taxon>
        <taxon>Acetobacteraceae</taxon>
        <taxon>Neoasaia</taxon>
    </lineage>
</organism>
<dbReference type="EMBL" id="CP014691">
    <property type="protein sequence ID" value="AQS86660.1"/>
    <property type="molecule type" value="Genomic_DNA"/>
</dbReference>
<evidence type="ECO:0000313" key="2">
    <source>
        <dbReference type="Proteomes" id="UP000188604"/>
    </source>
</evidence>
<sequence>MLHDARFRHSARFVGIGFLCWLLFIAQVVLATSRDPVIRGAVSVVLALPAALVGFSMTLGFSGLGGMGVVPEYILATFGALCVGGVAWSQLCAEPEAT</sequence>